<dbReference type="PROSITE" id="PS50112">
    <property type="entry name" value="PAS"/>
    <property type="match status" value="2"/>
</dbReference>
<reference evidence="27 28" key="1">
    <citation type="submission" date="2006-12" db="EMBL/GenBank/DDBJ databases">
        <title>Complete sequence of Shewanella amazonensis SB2B.</title>
        <authorList>
            <consortium name="US DOE Joint Genome Institute"/>
            <person name="Copeland A."/>
            <person name="Lucas S."/>
            <person name="Lapidus A."/>
            <person name="Barry K."/>
            <person name="Detter J.C."/>
            <person name="Glavina del Rio T."/>
            <person name="Hammon N."/>
            <person name="Israni S."/>
            <person name="Dalin E."/>
            <person name="Tice H."/>
            <person name="Pitluck S."/>
            <person name="Munk A.C."/>
            <person name="Brettin T."/>
            <person name="Bruce D."/>
            <person name="Han C."/>
            <person name="Tapia R."/>
            <person name="Gilna P."/>
            <person name="Schmutz J."/>
            <person name="Larimer F."/>
            <person name="Land M."/>
            <person name="Hauser L."/>
            <person name="Kyrpides N."/>
            <person name="Mikhailova N."/>
            <person name="Fredrickson J."/>
            <person name="Richardson P."/>
        </authorList>
    </citation>
    <scope>NUCLEOTIDE SEQUENCE [LARGE SCALE GENOMIC DNA]</scope>
    <source>
        <strain evidence="28">ATCC BAA-1098 / SB2B</strain>
    </source>
</reference>
<evidence type="ECO:0000313" key="28">
    <source>
        <dbReference type="Proteomes" id="UP000009175"/>
    </source>
</evidence>
<dbReference type="Pfam" id="PF01627">
    <property type="entry name" value="Hpt"/>
    <property type="match status" value="1"/>
</dbReference>
<sequence length="1141" mass="125322">MLNWIVTQFNIPEQSTLIYGNYSVPMVITSVLIAIFASFMALHVAYQAGLTRSSARKHILLFIGSLALGVGIWSMHFVGMLAFDLCTPVQYGKTLTLVSMLPGIAASWVALHHIHRHTKGLKPLIIAGILVGAGIGTMHYSGMAAMEMAPSLRYSLPMFGLSIVVAVSLAMLSLWVRCGLISRGSIPLWCANLLASIVMGSAITGMHYTGMAAARFVKPPGLELSPQPPEMSFYLALGVTTATLVMTSLVLGLSLIYKYKDISLRASESKRRVQAIMETAIDGIVTIDSHGIITDVNQATEKLLGWRADELIGQNVKILMPDPFHSEHDGYLARYLATGEARIIGKGREVEAIHKNGHKIAIRLGIGHVKMAEDDFFVAFISDIRQRLSMEMALRENEQKFRSLIGNIPGIAYRCKNDEQWSMIFISNAVEKITGYPASDFMLPSPKRSFSDLFHPDDLEHINNAVPPVGAFNLEYRILHRNGDIRWMMEYGNHVRDQQSGEMYLDGFIMDITERRQMEQELLEAKDIAEAAATARAAFLANMSHEIRTPMNAIIGFSDILLESQFEPEKHRHLKTINHAAKSLLHLLNDVLDSAKLDKGKLELEVRDFSLVQELDEVISTLWLQARRKGLQLTMEVSPKLLPCYAGSPERIRQVLTNLVSNAVKFTEKGQVRLTVNPGQGNHVDFVVEDTGIGMSPEQLDKIFDPFTQADASMSRRFGGTGLGTTISKQLVELMGGHISAGSELGKGSRFCFSLPLNPGVCDELVPLENHVSLPPMTVLVVDDIAQNLELLSTLLGRDGHRVITESDGQQALARMASEPAIDLVLMDVQMPVMDGLSASRARRDKEQREGLTHLPIIALTASVLEDDRTAARQAGMDGFANKPIDYPLLCAEIARVLGLKHAPIEAATPQSQPGKLIDEKKGMDLWGSRDSYYRQLALFVEEQAEQFERLSSQCHACDWPALKQTAHGLKGVSANLSLTRLSRNLEKLESLLASHPEQCALFVAPIQQVFAAVKAEVQSSGYGEAASSGCSALGEPLTAPEKYSAELMPLLTSLRQQAGDNALDEPLLEKLLSFEEGACGSQIRAIYQALNDFEFSEAEQRIDALQREISASLSSYQTTAQSANNPAQDAAQSNNGTKEQ</sequence>
<keyword evidence="12 19" id="KW-1133">Transmembrane helix</keyword>
<feature type="domain" description="PAS" evidence="23">
    <location>
        <begin position="269"/>
        <end position="322"/>
    </location>
</feature>
<evidence type="ECO:0000256" key="10">
    <source>
        <dbReference type="ARBA" id="ARBA00022777"/>
    </source>
</evidence>
<dbReference type="SUPFAM" id="SSF47384">
    <property type="entry name" value="Homodimeric domain of signal transducing histidine kinase"/>
    <property type="match status" value="1"/>
</dbReference>
<dbReference type="InterPro" id="IPR003661">
    <property type="entry name" value="HisK_dim/P_dom"/>
</dbReference>
<feature type="domain" description="HPt" evidence="25">
    <location>
        <begin position="929"/>
        <end position="1021"/>
    </location>
</feature>
<evidence type="ECO:0000259" key="26">
    <source>
        <dbReference type="PROSITE" id="PS50924"/>
    </source>
</evidence>
<dbReference type="InterPro" id="IPR036641">
    <property type="entry name" value="HPT_dom_sf"/>
</dbReference>
<keyword evidence="13" id="KW-0902">Two-component regulatory system</keyword>
<dbReference type="Pfam" id="PF00512">
    <property type="entry name" value="HisKA"/>
    <property type="match status" value="1"/>
</dbReference>
<evidence type="ECO:0000259" key="24">
    <source>
        <dbReference type="PROSITE" id="PS50113"/>
    </source>
</evidence>
<evidence type="ECO:0000256" key="5">
    <source>
        <dbReference type="ARBA" id="ARBA00022519"/>
    </source>
</evidence>
<dbReference type="SUPFAM" id="SSF55785">
    <property type="entry name" value="PYP-like sensor domain (PAS domain)"/>
    <property type="match status" value="2"/>
</dbReference>
<dbReference type="InterPro" id="IPR003594">
    <property type="entry name" value="HATPase_dom"/>
</dbReference>
<dbReference type="CDD" id="cd00082">
    <property type="entry name" value="HisKA"/>
    <property type="match status" value="1"/>
</dbReference>
<evidence type="ECO:0000256" key="2">
    <source>
        <dbReference type="ARBA" id="ARBA00004429"/>
    </source>
</evidence>
<dbReference type="SMART" id="SM00388">
    <property type="entry name" value="HisKA"/>
    <property type="match status" value="1"/>
</dbReference>
<dbReference type="InterPro" id="IPR013655">
    <property type="entry name" value="PAS_fold_3"/>
</dbReference>
<keyword evidence="11" id="KW-0067">ATP-binding</keyword>
<keyword evidence="28" id="KW-1185">Reference proteome</keyword>
<dbReference type="PROSITE" id="PS50109">
    <property type="entry name" value="HIS_KIN"/>
    <property type="match status" value="1"/>
</dbReference>
<dbReference type="InterPro" id="IPR035965">
    <property type="entry name" value="PAS-like_dom_sf"/>
</dbReference>
<evidence type="ECO:0000313" key="27">
    <source>
        <dbReference type="EMBL" id="ABM01313.1"/>
    </source>
</evidence>
<feature type="domain" description="Response regulatory" evidence="22">
    <location>
        <begin position="778"/>
        <end position="898"/>
    </location>
</feature>
<dbReference type="PROSITE" id="PS50924">
    <property type="entry name" value="MHYT"/>
    <property type="match status" value="1"/>
</dbReference>
<dbReference type="FunFam" id="3.30.565.10:FF:000010">
    <property type="entry name" value="Sensor histidine kinase RcsC"/>
    <property type="match status" value="1"/>
</dbReference>
<keyword evidence="7 27" id="KW-0808">Transferase</keyword>
<keyword evidence="5" id="KW-0997">Cell inner membrane</keyword>
<dbReference type="PROSITE" id="PS50113">
    <property type="entry name" value="PAC"/>
    <property type="match status" value="1"/>
</dbReference>
<dbReference type="eggNOG" id="COG3300">
    <property type="taxonomic scope" value="Bacteria"/>
</dbReference>
<gene>
    <name evidence="27" type="ordered locus">Sama_3110</name>
</gene>
<dbReference type="InterPro" id="IPR001610">
    <property type="entry name" value="PAC"/>
</dbReference>
<feature type="domain" description="PAS" evidence="23">
    <location>
        <begin position="397"/>
        <end position="466"/>
    </location>
</feature>
<keyword evidence="8 19" id="KW-0812">Transmembrane</keyword>
<evidence type="ECO:0000256" key="3">
    <source>
        <dbReference type="ARBA" id="ARBA00012438"/>
    </source>
</evidence>
<feature type="domain" description="Histidine kinase" evidence="21">
    <location>
        <begin position="542"/>
        <end position="759"/>
    </location>
</feature>
<proteinExistence type="predicted"/>
<evidence type="ECO:0000256" key="15">
    <source>
        <dbReference type="ARBA" id="ARBA00059827"/>
    </source>
</evidence>
<evidence type="ECO:0000256" key="16">
    <source>
        <dbReference type="ARBA" id="ARBA00070616"/>
    </source>
</evidence>
<dbReference type="PROSITE" id="PS50894">
    <property type="entry name" value="HPT"/>
    <property type="match status" value="1"/>
</dbReference>
<dbReference type="SMART" id="SM00448">
    <property type="entry name" value="REC"/>
    <property type="match status" value="1"/>
</dbReference>
<feature type="transmembrane region" description="Helical" evidence="19">
    <location>
        <begin position="58"/>
        <end position="82"/>
    </location>
</feature>
<evidence type="ECO:0000256" key="17">
    <source>
        <dbReference type="PROSITE-ProRule" id="PRU00110"/>
    </source>
</evidence>
<dbReference type="Pfam" id="PF08447">
    <property type="entry name" value="PAS_3"/>
    <property type="match status" value="1"/>
</dbReference>
<dbReference type="InterPro" id="IPR005467">
    <property type="entry name" value="His_kinase_dom"/>
</dbReference>
<name>A1SAA6_SHEAM</name>
<evidence type="ECO:0000256" key="8">
    <source>
        <dbReference type="ARBA" id="ARBA00022692"/>
    </source>
</evidence>
<feature type="domain" description="MHYT" evidence="26">
    <location>
        <begin position="22"/>
        <end position="217"/>
    </location>
</feature>
<dbReference type="SUPFAM" id="SSF47226">
    <property type="entry name" value="Histidine-containing phosphotransfer domain, HPT domain"/>
    <property type="match status" value="1"/>
</dbReference>
<evidence type="ECO:0000256" key="13">
    <source>
        <dbReference type="ARBA" id="ARBA00023012"/>
    </source>
</evidence>
<dbReference type="RefSeq" id="WP_011761217.1">
    <property type="nucleotide sequence ID" value="NC_008700.1"/>
</dbReference>
<dbReference type="InterPro" id="IPR013767">
    <property type="entry name" value="PAS_fold"/>
</dbReference>
<dbReference type="InterPro" id="IPR036890">
    <property type="entry name" value="HATPase_C_sf"/>
</dbReference>
<dbReference type="CDD" id="cd17546">
    <property type="entry name" value="REC_hyHK_CKI1_RcsC-like"/>
    <property type="match status" value="1"/>
</dbReference>
<dbReference type="Pfam" id="PF00072">
    <property type="entry name" value="Response_reg"/>
    <property type="match status" value="1"/>
</dbReference>
<dbReference type="InterPro" id="IPR000014">
    <property type="entry name" value="PAS"/>
</dbReference>
<dbReference type="Gene3D" id="3.40.50.2300">
    <property type="match status" value="1"/>
</dbReference>
<evidence type="ECO:0000256" key="1">
    <source>
        <dbReference type="ARBA" id="ARBA00000085"/>
    </source>
</evidence>
<feature type="transmembrane region" description="Helical" evidence="19">
    <location>
        <begin position="123"/>
        <end position="142"/>
    </location>
</feature>
<dbReference type="Pfam" id="PF00989">
    <property type="entry name" value="PAS"/>
    <property type="match status" value="1"/>
</dbReference>
<dbReference type="EC" id="2.7.13.3" evidence="3"/>
<comment type="subcellular location">
    <subcellularLocation>
        <location evidence="2">Cell inner membrane</location>
        <topology evidence="2">Multi-pass membrane protein</topology>
    </subcellularLocation>
</comment>
<keyword evidence="9" id="KW-0547">Nucleotide-binding</keyword>
<evidence type="ECO:0000256" key="11">
    <source>
        <dbReference type="ARBA" id="ARBA00022840"/>
    </source>
</evidence>
<evidence type="ECO:0000256" key="20">
    <source>
        <dbReference type="SAM" id="MobiDB-lite"/>
    </source>
</evidence>
<feature type="transmembrane region" description="Helical" evidence="19">
    <location>
        <begin position="22"/>
        <end position="46"/>
    </location>
</feature>
<dbReference type="HOGENOM" id="CLU_000445_114_35_6"/>
<dbReference type="PANTHER" id="PTHR43047">
    <property type="entry name" value="TWO-COMPONENT HISTIDINE PROTEIN KINASE"/>
    <property type="match status" value="1"/>
</dbReference>
<dbReference type="eggNOG" id="COG2205">
    <property type="taxonomic scope" value="Bacteria"/>
</dbReference>
<dbReference type="InterPro" id="IPR001789">
    <property type="entry name" value="Sig_transdc_resp-reg_receiver"/>
</dbReference>
<dbReference type="NCBIfam" id="TIGR00229">
    <property type="entry name" value="sensory_box"/>
    <property type="match status" value="2"/>
</dbReference>
<dbReference type="GO" id="GO:0000155">
    <property type="term" value="F:phosphorelay sensor kinase activity"/>
    <property type="evidence" value="ECO:0007669"/>
    <property type="project" value="InterPro"/>
</dbReference>
<feature type="modified residue" description="4-aspartylphosphate" evidence="18">
    <location>
        <position position="828"/>
    </location>
</feature>
<evidence type="ECO:0000256" key="12">
    <source>
        <dbReference type="ARBA" id="ARBA00022989"/>
    </source>
</evidence>
<evidence type="ECO:0000256" key="4">
    <source>
        <dbReference type="ARBA" id="ARBA00022475"/>
    </source>
</evidence>
<evidence type="ECO:0000256" key="7">
    <source>
        <dbReference type="ARBA" id="ARBA00022679"/>
    </source>
</evidence>
<dbReference type="InterPro" id="IPR036097">
    <property type="entry name" value="HisK_dim/P_sf"/>
</dbReference>
<protein>
    <recommendedName>
        <fullName evidence="16">Sensor protein FixL</fullName>
        <ecNumber evidence="3">2.7.13.3</ecNumber>
    </recommendedName>
</protein>
<keyword evidence="10 27" id="KW-0418">Kinase</keyword>
<evidence type="ECO:0000256" key="19">
    <source>
        <dbReference type="PROSITE-ProRule" id="PRU00244"/>
    </source>
</evidence>
<dbReference type="Gene3D" id="1.20.120.160">
    <property type="entry name" value="HPT domain"/>
    <property type="match status" value="1"/>
</dbReference>
<dbReference type="Pfam" id="PF03707">
    <property type="entry name" value="MHYT"/>
    <property type="match status" value="3"/>
</dbReference>
<dbReference type="Pfam" id="PF02518">
    <property type="entry name" value="HATPase_c"/>
    <property type="match status" value="1"/>
</dbReference>
<dbReference type="Gene3D" id="1.10.287.130">
    <property type="match status" value="1"/>
</dbReference>
<feature type="modified residue" description="Phosphohistidine" evidence="17">
    <location>
        <position position="968"/>
    </location>
</feature>
<accession>A1SAA6</accession>
<evidence type="ECO:0000256" key="6">
    <source>
        <dbReference type="ARBA" id="ARBA00022553"/>
    </source>
</evidence>
<dbReference type="GO" id="GO:0006355">
    <property type="term" value="P:regulation of DNA-templated transcription"/>
    <property type="evidence" value="ECO:0007669"/>
    <property type="project" value="InterPro"/>
</dbReference>
<dbReference type="CDD" id="cd16922">
    <property type="entry name" value="HATPase_EvgS-ArcB-TorS-like"/>
    <property type="match status" value="1"/>
</dbReference>
<evidence type="ECO:0000256" key="14">
    <source>
        <dbReference type="ARBA" id="ARBA00023136"/>
    </source>
</evidence>
<comment type="catalytic activity">
    <reaction evidence="1">
        <text>ATP + protein L-histidine = ADP + protein N-phospho-L-histidine.</text>
        <dbReference type="EC" id="2.7.13.3"/>
    </reaction>
</comment>
<dbReference type="InterPro" id="IPR011006">
    <property type="entry name" value="CheY-like_superfamily"/>
</dbReference>
<evidence type="ECO:0000256" key="9">
    <source>
        <dbReference type="ARBA" id="ARBA00022741"/>
    </source>
</evidence>
<keyword evidence="4" id="KW-1003">Cell membrane</keyword>
<feature type="transmembrane region" description="Helical" evidence="19">
    <location>
        <begin position="94"/>
        <end position="111"/>
    </location>
</feature>
<dbReference type="InterPro" id="IPR000700">
    <property type="entry name" value="PAS-assoc_C"/>
</dbReference>
<dbReference type="OrthoDB" id="9810730at2"/>
<dbReference type="Gene3D" id="3.30.450.20">
    <property type="entry name" value="PAS domain"/>
    <property type="match status" value="2"/>
</dbReference>
<dbReference type="CDD" id="cd00088">
    <property type="entry name" value="HPT"/>
    <property type="match status" value="1"/>
</dbReference>
<dbReference type="STRING" id="326297.Sama_3110"/>
<dbReference type="PRINTS" id="PR00344">
    <property type="entry name" value="BCTRLSENSOR"/>
</dbReference>
<dbReference type="GO" id="GO:0005524">
    <property type="term" value="F:ATP binding"/>
    <property type="evidence" value="ECO:0007669"/>
    <property type="project" value="UniProtKB-KW"/>
</dbReference>
<dbReference type="AlphaFoldDB" id="A1SAA6"/>
<comment type="function">
    <text evidence="15">Putative oxygen sensor; modulates the activity of FixJ, a transcriptional activator of nitrogen fixation fixK gene. FixL probably acts as a kinase that phosphorylates FixJ.</text>
</comment>
<dbReference type="SUPFAM" id="SSF55874">
    <property type="entry name" value="ATPase domain of HSP90 chaperone/DNA topoisomerase II/histidine kinase"/>
    <property type="match status" value="1"/>
</dbReference>
<evidence type="ECO:0000259" key="23">
    <source>
        <dbReference type="PROSITE" id="PS50112"/>
    </source>
</evidence>
<dbReference type="KEGG" id="saz:Sama_3110"/>
<dbReference type="InterPro" id="IPR005330">
    <property type="entry name" value="MHYT_dom"/>
</dbReference>
<dbReference type="InterPro" id="IPR008207">
    <property type="entry name" value="Sig_transdc_His_kin_Hpt_dom"/>
</dbReference>
<dbReference type="Proteomes" id="UP000009175">
    <property type="component" value="Chromosome"/>
</dbReference>
<feature type="domain" description="PAC" evidence="24">
    <location>
        <begin position="472"/>
        <end position="524"/>
    </location>
</feature>
<keyword evidence="6 18" id="KW-0597">Phosphoprotein</keyword>
<feature type="transmembrane region" description="Helical" evidence="19">
    <location>
        <begin position="154"/>
        <end position="176"/>
    </location>
</feature>
<dbReference type="CDD" id="cd00130">
    <property type="entry name" value="PAS"/>
    <property type="match status" value="2"/>
</dbReference>
<dbReference type="SUPFAM" id="SSF52172">
    <property type="entry name" value="CheY-like"/>
    <property type="match status" value="1"/>
</dbReference>
<keyword evidence="14 19" id="KW-0472">Membrane</keyword>
<feature type="region of interest" description="Disordered" evidence="20">
    <location>
        <begin position="1116"/>
        <end position="1141"/>
    </location>
</feature>
<dbReference type="GO" id="GO:0005886">
    <property type="term" value="C:plasma membrane"/>
    <property type="evidence" value="ECO:0007669"/>
    <property type="project" value="UniProtKB-SubCell"/>
</dbReference>
<organism evidence="27 28">
    <name type="scientific">Shewanella amazonensis (strain ATCC BAA-1098 / SB2B)</name>
    <dbReference type="NCBI Taxonomy" id="326297"/>
    <lineage>
        <taxon>Bacteria</taxon>
        <taxon>Pseudomonadati</taxon>
        <taxon>Pseudomonadota</taxon>
        <taxon>Gammaproteobacteria</taxon>
        <taxon>Alteromonadales</taxon>
        <taxon>Shewanellaceae</taxon>
        <taxon>Shewanella</taxon>
    </lineage>
</organism>
<dbReference type="FunFam" id="3.30.450.20:FF:000060">
    <property type="entry name" value="Sensor protein FixL"/>
    <property type="match status" value="1"/>
</dbReference>
<dbReference type="PANTHER" id="PTHR43047:SF64">
    <property type="entry name" value="HISTIDINE KINASE CONTAINING CHEY-HOMOLOGOUS RECEIVER DOMAIN AND PAS DOMAIN-RELATED"/>
    <property type="match status" value="1"/>
</dbReference>
<dbReference type="Gene3D" id="3.30.565.10">
    <property type="entry name" value="Histidine kinase-like ATPase, C-terminal domain"/>
    <property type="match status" value="1"/>
</dbReference>
<evidence type="ECO:0000259" key="22">
    <source>
        <dbReference type="PROSITE" id="PS50110"/>
    </source>
</evidence>
<evidence type="ECO:0000256" key="18">
    <source>
        <dbReference type="PROSITE-ProRule" id="PRU00169"/>
    </source>
</evidence>
<dbReference type="SMART" id="SM00091">
    <property type="entry name" value="PAS"/>
    <property type="match status" value="2"/>
</dbReference>
<dbReference type="SMART" id="SM00086">
    <property type="entry name" value="PAC"/>
    <property type="match status" value="2"/>
</dbReference>
<dbReference type="PROSITE" id="PS50110">
    <property type="entry name" value="RESPONSE_REGULATORY"/>
    <property type="match status" value="1"/>
</dbReference>
<feature type="transmembrane region" description="Helical" evidence="19">
    <location>
        <begin position="188"/>
        <end position="211"/>
    </location>
</feature>
<evidence type="ECO:0000259" key="21">
    <source>
        <dbReference type="PROSITE" id="PS50109"/>
    </source>
</evidence>
<evidence type="ECO:0000259" key="25">
    <source>
        <dbReference type="PROSITE" id="PS50894"/>
    </source>
</evidence>
<dbReference type="InterPro" id="IPR004358">
    <property type="entry name" value="Sig_transdc_His_kin-like_C"/>
</dbReference>
<dbReference type="SMART" id="SM00387">
    <property type="entry name" value="HATPase_c"/>
    <property type="match status" value="1"/>
</dbReference>
<dbReference type="EMBL" id="CP000507">
    <property type="protein sequence ID" value="ABM01313.1"/>
    <property type="molecule type" value="Genomic_DNA"/>
</dbReference>